<dbReference type="PANTHER" id="PTHR46401:SF2">
    <property type="entry name" value="GLYCOSYLTRANSFERASE WBBK-RELATED"/>
    <property type="match status" value="1"/>
</dbReference>
<feature type="domain" description="Glycosyltransferase subfamily 4-like N-terminal" evidence="3">
    <location>
        <begin position="14"/>
        <end position="155"/>
    </location>
</feature>
<accession>A0A366HQC2</accession>
<gene>
    <name evidence="4" type="ORF">DES53_10278</name>
</gene>
<evidence type="ECO:0000256" key="1">
    <source>
        <dbReference type="ARBA" id="ARBA00022679"/>
    </source>
</evidence>
<dbReference type="GO" id="GO:0016757">
    <property type="term" value="F:glycosyltransferase activity"/>
    <property type="evidence" value="ECO:0007669"/>
    <property type="project" value="InterPro"/>
</dbReference>
<name>A0A366HQC2_9BACT</name>
<reference evidence="4 5" key="1">
    <citation type="submission" date="2018-06" db="EMBL/GenBank/DDBJ databases">
        <title>Genomic Encyclopedia of Type Strains, Phase IV (KMG-IV): sequencing the most valuable type-strain genomes for metagenomic binning, comparative biology and taxonomic classification.</title>
        <authorList>
            <person name="Goeker M."/>
        </authorList>
    </citation>
    <scope>NUCLEOTIDE SEQUENCE [LARGE SCALE GENOMIC DNA]</scope>
    <source>
        <strain evidence="4 5">DSM 25532</strain>
    </source>
</reference>
<dbReference type="SUPFAM" id="SSF53756">
    <property type="entry name" value="UDP-Glycosyltransferase/glycogen phosphorylase"/>
    <property type="match status" value="1"/>
</dbReference>
<dbReference type="RefSeq" id="WP_113957273.1">
    <property type="nucleotide sequence ID" value="NZ_QNRR01000002.1"/>
</dbReference>
<protein>
    <submittedName>
        <fullName evidence="4">Glycosyltransferase involved in cell wall biosynthesis</fullName>
    </submittedName>
</protein>
<dbReference type="InterPro" id="IPR001296">
    <property type="entry name" value="Glyco_trans_1"/>
</dbReference>
<comment type="caution">
    <text evidence="4">The sequence shown here is derived from an EMBL/GenBank/DDBJ whole genome shotgun (WGS) entry which is preliminary data.</text>
</comment>
<evidence type="ECO:0000259" key="2">
    <source>
        <dbReference type="Pfam" id="PF00534"/>
    </source>
</evidence>
<dbReference type="Pfam" id="PF13439">
    <property type="entry name" value="Glyco_transf_4"/>
    <property type="match status" value="1"/>
</dbReference>
<evidence type="ECO:0000259" key="3">
    <source>
        <dbReference type="Pfam" id="PF13439"/>
    </source>
</evidence>
<dbReference type="PANTHER" id="PTHR46401">
    <property type="entry name" value="GLYCOSYLTRANSFERASE WBBK-RELATED"/>
    <property type="match status" value="1"/>
</dbReference>
<dbReference type="InterPro" id="IPR028098">
    <property type="entry name" value="Glyco_trans_4-like_N"/>
</dbReference>
<dbReference type="Gene3D" id="3.40.50.2000">
    <property type="entry name" value="Glycogen Phosphorylase B"/>
    <property type="match status" value="2"/>
</dbReference>
<evidence type="ECO:0000313" key="5">
    <source>
        <dbReference type="Proteomes" id="UP000253426"/>
    </source>
</evidence>
<dbReference type="Proteomes" id="UP000253426">
    <property type="component" value="Unassembled WGS sequence"/>
</dbReference>
<dbReference type="EMBL" id="QNRR01000002">
    <property type="protein sequence ID" value="RBP45696.1"/>
    <property type="molecule type" value="Genomic_DNA"/>
</dbReference>
<sequence length="362" mass="40271">MRIALVHYAAPPVIGGVERVLEQQAQILAMHGHEVVVVSGNKGAKVQGAIMEYAPNFYIKRLRSAFTGCDVIMVHNMFTMPFAWDCTQTLAELSREMTGTRFINWVHDVDVPKDTFDALQLRAEHIAVSEVRRGEFCQKLGIAKTKCKVVPNGINAGATLGLTKNVSAFASRHSIFEREMVLFHPSRIVARKNIELTIETTAALCKMGIDAVSIVTGAADPHRPESQEYAAKINALIHKKKAEEHVLLAGQRFEASDEDVRGFYDLSDALFFPSKVEGFGLPLLEAAQHRLTVFCSDIPAHKEVAGKHAEYFVLTEKPDAIAARIAKALKKDAFGARKREVVRQFSWERIYKDYLEPLLKAG</sequence>
<keyword evidence="5" id="KW-1185">Reference proteome</keyword>
<organism evidence="4 5">
    <name type="scientific">Roseimicrobium gellanilyticum</name>
    <dbReference type="NCBI Taxonomy" id="748857"/>
    <lineage>
        <taxon>Bacteria</taxon>
        <taxon>Pseudomonadati</taxon>
        <taxon>Verrucomicrobiota</taxon>
        <taxon>Verrucomicrobiia</taxon>
        <taxon>Verrucomicrobiales</taxon>
        <taxon>Verrucomicrobiaceae</taxon>
        <taxon>Roseimicrobium</taxon>
    </lineage>
</organism>
<dbReference type="Pfam" id="PF00534">
    <property type="entry name" value="Glycos_transf_1"/>
    <property type="match status" value="1"/>
</dbReference>
<dbReference type="CDD" id="cd03801">
    <property type="entry name" value="GT4_PimA-like"/>
    <property type="match status" value="1"/>
</dbReference>
<keyword evidence="1 4" id="KW-0808">Transferase</keyword>
<evidence type="ECO:0000313" key="4">
    <source>
        <dbReference type="EMBL" id="RBP45696.1"/>
    </source>
</evidence>
<feature type="domain" description="Glycosyl transferase family 1" evidence="2">
    <location>
        <begin position="173"/>
        <end position="332"/>
    </location>
</feature>
<proteinExistence type="predicted"/>
<dbReference type="OrthoDB" id="186663at2"/>
<dbReference type="AlphaFoldDB" id="A0A366HQC2"/>